<gene>
    <name evidence="2" type="ORF">LshimejAT787_3100060</name>
</gene>
<evidence type="ECO:0000313" key="2">
    <source>
        <dbReference type="EMBL" id="GLB45816.1"/>
    </source>
</evidence>
<organism evidence="2 3">
    <name type="scientific">Lyophyllum shimeji</name>
    <name type="common">Hon-shimeji</name>
    <name type="synonym">Tricholoma shimeji</name>
    <dbReference type="NCBI Taxonomy" id="47721"/>
    <lineage>
        <taxon>Eukaryota</taxon>
        <taxon>Fungi</taxon>
        <taxon>Dikarya</taxon>
        <taxon>Basidiomycota</taxon>
        <taxon>Agaricomycotina</taxon>
        <taxon>Agaricomycetes</taxon>
        <taxon>Agaricomycetidae</taxon>
        <taxon>Agaricales</taxon>
        <taxon>Tricholomatineae</taxon>
        <taxon>Lyophyllaceae</taxon>
        <taxon>Lyophyllum</taxon>
    </lineage>
</organism>
<comment type="caution">
    <text evidence="2">The sequence shown here is derived from an EMBL/GenBank/DDBJ whole genome shotgun (WGS) entry which is preliminary data.</text>
</comment>
<proteinExistence type="predicted"/>
<evidence type="ECO:0000313" key="3">
    <source>
        <dbReference type="Proteomes" id="UP001063166"/>
    </source>
</evidence>
<keyword evidence="3" id="KW-1185">Reference proteome</keyword>
<name>A0A9P3Q1U5_LYOSH</name>
<dbReference type="Proteomes" id="UP001063166">
    <property type="component" value="Unassembled WGS sequence"/>
</dbReference>
<reference evidence="2" key="1">
    <citation type="submission" date="2022-07" db="EMBL/GenBank/DDBJ databases">
        <title>The genome of Lyophyllum shimeji provides insight into the initial evolution of ectomycorrhizal fungal genome.</title>
        <authorList>
            <person name="Kobayashi Y."/>
            <person name="Shibata T."/>
            <person name="Hirakawa H."/>
            <person name="Shigenobu S."/>
            <person name="Nishiyama T."/>
            <person name="Yamada A."/>
            <person name="Hasebe M."/>
            <person name="Kawaguchi M."/>
        </authorList>
    </citation>
    <scope>NUCLEOTIDE SEQUENCE</scope>
    <source>
        <strain evidence="2">AT787</strain>
    </source>
</reference>
<protein>
    <submittedName>
        <fullName evidence="2">Uncharacterized protein</fullName>
    </submittedName>
</protein>
<accession>A0A9P3Q1U5</accession>
<feature type="region of interest" description="Disordered" evidence="1">
    <location>
        <begin position="33"/>
        <end position="126"/>
    </location>
</feature>
<sequence>MPPSSAPAIPMPGLEEFTAYVAELISRAVARLPQPGSEEVPASAPVAAPPSSTPSDSTPSTTVAPGPPIAAVQGPSTAPPPLPASRPLASRLTEPRPHRPLQARLSNPHPLATCLGLPTSQPPSLSARLGVGLVARLSSAGPFSLPVASSSSAPMSSGAHPGGEEDADSGGSESDGSEDGEIAEPRPRRRKGHCAGRTRTRALICQAKRDGTYDPNRKRKPPGSGLPCGGAL</sequence>
<dbReference type="EMBL" id="BRPK01000031">
    <property type="protein sequence ID" value="GLB45816.1"/>
    <property type="molecule type" value="Genomic_DNA"/>
</dbReference>
<feature type="compositionally biased region" description="Low complexity" evidence="1">
    <location>
        <begin position="142"/>
        <end position="159"/>
    </location>
</feature>
<feature type="region of interest" description="Disordered" evidence="1">
    <location>
        <begin position="142"/>
        <end position="232"/>
    </location>
</feature>
<feature type="compositionally biased region" description="Low complexity" evidence="1">
    <location>
        <begin position="53"/>
        <end position="64"/>
    </location>
</feature>
<feature type="compositionally biased region" description="Basic residues" evidence="1">
    <location>
        <begin position="187"/>
        <end position="200"/>
    </location>
</feature>
<evidence type="ECO:0000256" key="1">
    <source>
        <dbReference type="SAM" id="MobiDB-lite"/>
    </source>
</evidence>
<feature type="compositionally biased region" description="Basic and acidic residues" evidence="1">
    <location>
        <begin position="207"/>
        <end position="216"/>
    </location>
</feature>
<dbReference type="AlphaFoldDB" id="A0A9P3Q1U5"/>